<dbReference type="PANTHER" id="PTHR42885:SF2">
    <property type="entry name" value="HISTIDINOL-PHOSPHATE AMINOTRANSFERASE"/>
    <property type="match status" value="1"/>
</dbReference>
<evidence type="ECO:0000313" key="8">
    <source>
        <dbReference type="Proteomes" id="UP000440713"/>
    </source>
</evidence>
<dbReference type="Proteomes" id="UP000440713">
    <property type="component" value="Unassembled WGS sequence"/>
</dbReference>
<gene>
    <name evidence="7" type="ORF">FYJ71_05050</name>
</gene>
<dbReference type="Gene3D" id="3.90.1150.10">
    <property type="entry name" value="Aspartate Aminotransferase, domain 1"/>
    <property type="match status" value="1"/>
</dbReference>
<dbReference type="PROSITE" id="PS00105">
    <property type="entry name" value="AA_TRANSFER_CLASS_1"/>
    <property type="match status" value="1"/>
</dbReference>
<evidence type="ECO:0000256" key="1">
    <source>
        <dbReference type="ARBA" id="ARBA00001933"/>
    </source>
</evidence>
<keyword evidence="2 5" id="KW-0032">Aminotransferase</keyword>
<dbReference type="InterPro" id="IPR004839">
    <property type="entry name" value="Aminotransferase_I/II_large"/>
</dbReference>
<proteinExistence type="inferred from homology"/>
<name>A0A6N7XG31_9FIRM</name>
<evidence type="ECO:0000259" key="6">
    <source>
        <dbReference type="Pfam" id="PF00155"/>
    </source>
</evidence>
<dbReference type="GO" id="GO:0008483">
    <property type="term" value="F:transaminase activity"/>
    <property type="evidence" value="ECO:0007669"/>
    <property type="project" value="UniProtKB-KW"/>
</dbReference>
<comment type="caution">
    <text evidence="7">The sequence shown here is derived from an EMBL/GenBank/DDBJ whole genome shotgun (WGS) entry which is preliminary data.</text>
</comment>
<accession>A0A6N7XG31</accession>
<dbReference type="AlphaFoldDB" id="A0A6N7XG31"/>
<dbReference type="CDD" id="cd00609">
    <property type="entry name" value="AAT_like"/>
    <property type="match status" value="1"/>
</dbReference>
<evidence type="ECO:0000256" key="4">
    <source>
        <dbReference type="ARBA" id="ARBA00022898"/>
    </source>
</evidence>
<reference evidence="7 8" key="1">
    <citation type="submission" date="2019-08" db="EMBL/GenBank/DDBJ databases">
        <title>In-depth cultivation of the pig gut microbiome towards novel bacterial diversity and tailored functional studies.</title>
        <authorList>
            <person name="Wylensek D."/>
            <person name="Hitch T.C.A."/>
            <person name="Clavel T."/>
        </authorList>
    </citation>
    <scope>NUCLEOTIDE SEQUENCE [LARGE SCALE GENOMIC DNA]</scope>
    <source>
        <strain evidence="7 8">WCA-SAB-591-4A-A</strain>
    </source>
</reference>
<keyword evidence="8" id="KW-1185">Reference proteome</keyword>
<dbReference type="InterPro" id="IPR015422">
    <property type="entry name" value="PyrdxlP-dep_Trfase_small"/>
</dbReference>
<dbReference type="EMBL" id="VUNE01000002">
    <property type="protein sequence ID" value="MST62344.1"/>
    <property type="molecule type" value="Genomic_DNA"/>
</dbReference>
<dbReference type="SUPFAM" id="SSF53383">
    <property type="entry name" value="PLP-dependent transferases"/>
    <property type="match status" value="1"/>
</dbReference>
<evidence type="ECO:0000256" key="2">
    <source>
        <dbReference type="ARBA" id="ARBA00022576"/>
    </source>
</evidence>
<dbReference type="GO" id="GO:0030170">
    <property type="term" value="F:pyridoxal phosphate binding"/>
    <property type="evidence" value="ECO:0007669"/>
    <property type="project" value="InterPro"/>
</dbReference>
<dbReference type="InterPro" id="IPR015424">
    <property type="entry name" value="PyrdxlP-dep_Trfase"/>
</dbReference>
<feature type="domain" description="Aminotransferase class I/classII large" evidence="6">
    <location>
        <begin position="62"/>
        <end position="309"/>
    </location>
</feature>
<protein>
    <recommendedName>
        <fullName evidence="5">Aminotransferase</fullName>
        <ecNumber evidence="5">2.6.1.-</ecNumber>
    </recommendedName>
</protein>
<dbReference type="PANTHER" id="PTHR42885">
    <property type="entry name" value="HISTIDINOL-PHOSPHATE AMINOTRANSFERASE-RELATED"/>
    <property type="match status" value="1"/>
</dbReference>
<keyword evidence="3 5" id="KW-0808">Transferase</keyword>
<evidence type="ECO:0000256" key="5">
    <source>
        <dbReference type="RuleBase" id="RU000481"/>
    </source>
</evidence>
<dbReference type="Pfam" id="PF00155">
    <property type="entry name" value="Aminotran_1_2"/>
    <property type="match status" value="1"/>
</dbReference>
<dbReference type="RefSeq" id="WP_154537737.1">
    <property type="nucleotide sequence ID" value="NZ_VUNE01000002.1"/>
</dbReference>
<dbReference type="Gene3D" id="3.40.640.10">
    <property type="entry name" value="Type I PLP-dependent aspartate aminotransferase-like (Major domain)"/>
    <property type="match status" value="1"/>
</dbReference>
<evidence type="ECO:0000256" key="3">
    <source>
        <dbReference type="ARBA" id="ARBA00022679"/>
    </source>
</evidence>
<comment type="similarity">
    <text evidence="5">Belongs to the class-I pyridoxal-phosphate-dependent aminotransferase family.</text>
</comment>
<sequence length="365" mass="40741">MYGINERLINLVRNDYSEHLSEKPFKLDCSLGENPFGSYDGLDVSKEELLDFSSYPHSEDLVVNEVVKKFSSIADIDTSMVAVSCGSMGVLMGINRMLLSVGKKIIGIAPQFSAIIDDFNTYGAEYIPVYLRKENNYRFDLKDFLYCVENNPNSYIYIDNPNNPTGQTIDLEQLEKIVKAAKNVNSLVCIDEAYGDYMEVKNSAVSILKSYDNLVVVRSLSKGLGAAGIRIGVLIANKAIVDVFKKVNIPFSTTSIGNILGSRIINSGWEEKVKIIASEVKNKLRLSLKNIKMSCTNFNVPICMYYVDDESIDLEALFIDAGMRVVSCSGYYGTSINAVRINLNKDYEEMIRIMLEVDKKVGSEL</sequence>
<dbReference type="InterPro" id="IPR004838">
    <property type="entry name" value="NHTrfase_class1_PyrdxlP-BS"/>
</dbReference>
<organism evidence="7 8">
    <name type="scientific">Peptostreptococcus porci</name>
    <dbReference type="NCBI Taxonomy" id="2652282"/>
    <lineage>
        <taxon>Bacteria</taxon>
        <taxon>Bacillati</taxon>
        <taxon>Bacillota</taxon>
        <taxon>Clostridia</taxon>
        <taxon>Peptostreptococcales</taxon>
        <taxon>Peptostreptococcaceae</taxon>
        <taxon>Peptostreptococcus</taxon>
    </lineage>
</organism>
<comment type="cofactor">
    <cofactor evidence="1 5">
        <name>pyridoxal 5'-phosphate</name>
        <dbReference type="ChEBI" id="CHEBI:597326"/>
    </cofactor>
</comment>
<evidence type="ECO:0000313" key="7">
    <source>
        <dbReference type="EMBL" id="MST62344.1"/>
    </source>
</evidence>
<dbReference type="EC" id="2.6.1.-" evidence="5"/>
<keyword evidence="4" id="KW-0663">Pyridoxal phosphate</keyword>
<dbReference type="InterPro" id="IPR015421">
    <property type="entry name" value="PyrdxlP-dep_Trfase_major"/>
</dbReference>